<evidence type="ECO:0000313" key="1">
    <source>
        <dbReference type="EMBL" id="PMS29859.1"/>
    </source>
</evidence>
<comment type="caution">
    <text evidence="1">The sequence shown here is derived from an EMBL/GenBank/DDBJ whole genome shotgun (WGS) entry which is preliminary data.</text>
</comment>
<dbReference type="PANTHER" id="PTHR38433:SF1">
    <property type="entry name" value="DUF1641 DOMAIN-CONTAINING PROTEIN"/>
    <property type="match status" value="1"/>
</dbReference>
<organism evidence="1 2">
    <name type="scientific">Trinickia symbiotica</name>
    <dbReference type="NCBI Taxonomy" id="863227"/>
    <lineage>
        <taxon>Bacteria</taxon>
        <taxon>Pseudomonadati</taxon>
        <taxon>Pseudomonadota</taxon>
        <taxon>Betaproteobacteria</taxon>
        <taxon>Burkholderiales</taxon>
        <taxon>Burkholderiaceae</taxon>
        <taxon>Trinickia</taxon>
    </lineage>
</organism>
<gene>
    <name evidence="1" type="ORF">C0Z20_30595</name>
</gene>
<sequence>MAERIHYQASVPEIGPDAHEELERLLQNLHRHGVLRFANDLVGAKTPVAQVLVSGLEKEGTLNAIQNLAIVLMALSRISPQQFYKAAFAMTDAFHAASTWQPQEDGNTAPGVSGAYRMLHDDALWQALTPLIEGLKAFSAGLERDIDKPISAFTGKPSSA</sequence>
<dbReference type="EMBL" id="PNYC01000038">
    <property type="protein sequence ID" value="PMS29859.1"/>
    <property type="molecule type" value="Genomic_DNA"/>
</dbReference>
<dbReference type="OrthoDB" id="5795508at2"/>
<dbReference type="RefSeq" id="WP_018442595.1">
    <property type="nucleotide sequence ID" value="NZ_KB890187.1"/>
</dbReference>
<dbReference type="STRING" id="863227.GCA_000373005_03997"/>
<accession>A0A2N7WK84</accession>
<evidence type="ECO:0008006" key="3">
    <source>
        <dbReference type="Google" id="ProtNLM"/>
    </source>
</evidence>
<dbReference type="AlphaFoldDB" id="A0A2N7WK84"/>
<proteinExistence type="predicted"/>
<dbReference type="Proteomes" id="UP000235777">
    <property type="component" value="Unassembled WGS sequence"/>
</dbReference>
<dbReference type="PANTHER" id="PTHR38433">
    <property type="match status" value="1"/>
</dbReference>
<protein>
    <recommendedName>
        <fullName evidence="3">DUF1641 domain-containing protein</fullName>
    </recommendedName>
</protein>
<reference evidence="1 2" key="1">
    <citation type="submission" date="2018-01" db="EMBL/GenBank/DDBJ databases">
        <title>Whole genome analyses suggest that Burkholderia sensu lato contains two further novel genera in the rhizoxinica-symbiotica group Mycetohabitans gen. nov., and Trinickia gen. nov.: implications for the evolution of diazotrophy and nodulation in the Burkholderiaceae.</title>
        <authorList>
            <person name="Estrada-de los Santos P."/>
            <person name="Palmer M."/>
            <person name="Chavez-Ramirez B."/>
            <person name="Beukes C."/>
            <person name="Steenkamp E.T."/>
            <person name="Hirsch A.M."/>
            <person name="Manyaka P."/>
            <person name="Maluk M."/>
            <person name="Lafos M."/>
            <person name="Crook M."/>
            <person name="Gross E."/>
            <person name="Simon M.F."/>
            <person name="Bueno dos Reis Junior F."/>
            <person name="Poole P.S."/>
            <person name="Venter S.N."/>
            <person name="James E.K."/>
        </authorList>
    </citation>
    <scope>NUCLEOTIDE SEQUENCE [LARGE SCALE GENOMIC DNA]</scope>
    <source>
        <strain evidence="1 2">JPY 581</strain>
    </source>
</reference>
<evidence type="ECO:0000313" key="2">
    <source>
        <dbReference type="Proteomes" id="UP000235777"/>
    </source>
</evidence>
<name>A0A2N7WK84_9BURK</name>
<keyword evidence="2" id="KW-1185">Reference proteome</keyword>